<protein>
    <submittedName>
        <fullName evidence="1">Uncharacterized protein</fullName>
    </submittedName>
</protein>
<sequence length="152" mass="16743">MQTALWSSRVRREIVDAGCLTRVRLHGLGKDRAVRAPFHETEFTPLSSPPTAVRGAETFRKPRVWYACQLLLGWDTRECNAACPSLVLTEDRGERSTCQISDTVGTGQDLEVWAGPPWLGHPLWVSLLAWVPPPAGSGGSPVARWRRVTQGG</sequence>
<dbReference type="InParanoid" id="L9LBP9"/>
<reference evidence="2" key="1">
    <citation type="submission" date="2012-07" db="EMBL/GenBank/DDBJ databases">
        <title>Genome of the Chinese tree shrew, a rising model animal genetically related to primates.</title>
        <authorList>
            <person name="Zhang G."/>
            <person name="Fan Y."/>
            <person name="Yao Y."/>
            <person name="Huang Z."/>
        </authorList>
    </citation>
    <scope>NUCLEOTIDE SEQUENCE [LARGE SCALE GENOMIC DNA]</scope>
</reference>
<evidence type="ECO:0000313" key="2">
    <source>
        <dbReference type="Proteomes" id="UP000011518"/>
    </source>
</evidence>
<keyword evidence="2" id="KW-1185">Reference proteome</keyword>
<proteinExistence type="predicted"/>
<evidence type="ECO:0000313" key="1">
    <source>
        <dbReference type="EMBL" id="ELW72338.1"/>
    </source>
</evidence>
<dbReference type="Proteomes" id="UP000011518">
    <property type="component" value="Unassembled WGS sequence"/>
</dbReference>
<name>L9LBP9_TUPCH</name>
<reference evidence="2" key="2">
    <citation type="journal article" date="2013" name="Nat. Commun.">
        <title>Genome of the Chinese tree shrew.</title>
        <authorList>
            <person name="Fan Y."/>
            <person name="Huang Z.Y."/>
            <person name="Cao C.C."/>
            <person name="Chen C.S."/>
            <person name="Chen Y.X."/>
            <person name="Fan D.D."/>
            <person name="He J."/>
            <person name="Hou H.L."/>
            <person name="Hu L."/>
            <person name="Hu X.T."/>
            <person name="Jiang X.T."/>
            <person name="Lai R."/>
            <person name="Lang Y.S."/>
            <person name="Liang B."/>
            <person name="Liao S.G."/>
            <person name="Mu D."/>
            <person name="Ma Y.Y."/>
            <person name="Niu Y.Y."/>
            <person name="Sun X.Q."/>
            <person name="Xia J.Q."/>
            <person name="Xiao J."/>
            <person name="Xiong Z.Q."/>
            <person name="Xu L."/>
            <person name="Yang L."/>
            <person name="Zhang Y."/>
            <person name="Zhao W."/>
            <person name="Zhao X.D."/>
            <person name="Zheng Y.T."/>
            <person name="Zhou J.M."/>
            <person name="Zhu Y.B."/>
            <person name="Zhang G.J."/>
            <person name="Wang J."/>
            <person name="Yao Y.G."/>
        </authorList>
    </citation>
    <scope>NUCLEOTIDE SEQUENCE [LARGE SCALE GENOMIC DNA]</scope>
</reference>
<dbReference type="EMBL" id="KB320423">
    <property type="protein sequence ID" value="ELW72338.1"/>
    <property type="molecule type" value="Genomic_DNA"/>
</dbReference>
<gene>
    <name evidence="1" type="ORF">TREES_T100020209</name>
</gene>
<dbReference type="AlphaFoldDB" id="L9LBP9"/>
<accession>L9LBP9</accession>
<organism evidence="1 2">
    <name type="scientific">Tupaia chinensis</name>
    <name type="common">Chinese tree shrew</name>
    <name type="synonym">Tupaia belangeri chinensis</name>
    <dbReference type="NCBI Taxonomy" id="246437"/>
    <lineage>
        <taxon>Eukaryota</taxon>
        <taxon>Metazoa</taxon>
        <taxon>Chordata</taxon>
        <taxon>Craniata</taxon>
        <taxon>Vertebrata</taxon>
        <taxon>Euteleostomi</taxon>
        <taxon>Mammalia</taxon>
        <taxon>Eutheria</taxon>
        <taxon>Euarchontoglires</taxon>
        <taxon>Scandentia</taxon>
        <taxon>Tupaiidae</taxon>
        <taxon>Tupaia</taxon>
    </lineage>
</organism>